<dbReference type="InterPro" id="IPR011994">
    <property type="entry name" value="Cytidylate_kinase_dom"/>
</dbReference>
<evidence type="ECO:0000256" key="7">
    <source>
        <dbReference type="ARBA" id="ARBA00048478"/>
    </source>
</evidence>
<evidence type="ECO:0000256" key="8">
    <source>
        <dbReference type="HAMAP-Rule" id="MF_00238"/>
    </source>
</evidence>
<reference evidence="10 11" key="1">
    <citation type="submission" date="2018-07" db="EMBL/GenBank/DDBJ databases">
        <title>Complete genome sequence of Spiroplasma alleghenense PLHS-1 (ATCC 51752).</title>
        <authorList>
            <person name="Chou L."/>
            <person name="Lee T.-Y."/>
            <person name="Tsai Y.-M."/>
            <person name="Kuo C.-H."/>
        </authorList>
    </citation>
    <scope>NUCLEOTIDE SEQUENCE [LARGE SCALE GENOMIC DNA]</scope>
    <source>
        <strain evidence="10 11">PLHS-1</strain>
    </source>
</reference>
<evidence type="ECO:0000256" key="5">
    <source>
        <dbReference type="ARBA" id="ARBA00022840"/>
    </source>
</evidence>
<dbReference type="EC" id="2.7.4.25" evidence="8"/>
<keyword evidence="4 8" id="KW-0418">Kinase</keyword>
<dbReference type="InterPro" id="IPR027417">
    <property type="entry name" value="P-loop_NTPase"/>
</dbReference>
<dbReference type="HAMAP" id="MF_00238">
    <property type="entry name" value="Cytidyl_kinase_type1"/>
    <property type="match status" value="1"/>
</dbReference>
<evidence type="ECO:0000259" key="9">
    <source>
        <dbReference type="Pfam" id="PF02224"/>
    </source>
</evidence>
<comment type="similarity">
    <text evidence="1 8">Belongs to the cytidylate kinase family. Type 1 subfamily.</text>
</comment>
<keyword evidence="5 8" id="KW-0067">ATP-binding</keyword>
<dbReference type="EMBL" id="CP031376">
    <property type="protein sequence ID" value="AXK51420.1"/>
    <property type="molecule type" value="Genomic_DNA"/>
</dbReference>
<keyword evidence="8" id="KW-0963">Cytoplasm</keyword>
<keyword evidence="11" id="KW-1185">Reference proteome</keyword>
<keyword evidence="2 8" id="KW-0808">Transferase</keyword>
<evidence type="ECO:0000313" key="10">
    <source>
        <dbReference type="EMBL" id="AXK51420.1"/>
    </source>
</evidence>
<dbReference type="SUPFAM" id="SSF52540">
    <property type="entry name" value="P-loop containing nucleoside triphosphate hydrolases"/>
    <property type="match status" value="1"/>
</dbReference>
<organism evidence="10 11">
    <name type="scientific">Spiroplasma alleghenense</name>
    <dbReference type="NCBI Taxonomy" id="216931"/>
    <lineage>
        <taxon>Bacteria</taxon>
        <taxon>Bacillati</taxon>
        <taxon>Mycoplasmatota</taxon>
        <taxon>Mollicutes</taxon>
        <taxon>Entomoplasmatales</taxon>
        <taxon>Spiroplasmataceae</taxon>
        <taxon>Spiroplasma</taxon>
    </lineage>
</organism>
<name>A0A345Z491_9MOLU</name>
<dbReference type="AlphaFoldDB" id="A0A345Z491"/>
<dbReference type="Pfam" id="PF02224">
    <property type="entry name" value="Cytidylate_kin"/>
    <property type="match status" value="1"/>
</dbReference>
<dbReference type="Gene3D" id="3.40.50.300">
    <property type="entry name" value="P-loop containing nucleotide triphosphate hydrolases"/>
    <property type="match status" value="1"/>
</dbReference>
<proteinExistence type="inferred from homology"/>
<dbReference type="NCBIfam" id="TIGR00017">
    <property type="entry name" value="cmk"/>
    <property type="match status" value="1"/>
</dbReference>
<protein>
    <recommendedName>
        <fullName evidence="8">Cytidylate kinase</fullName>
        <shortName evidence="8">CK</shortName>
        <ecNumber evidence="8">2.7.4.25</ecNumber>
    </recommendedName>
    <alternativeName>
        <fullName evidence="8">Cytidine monophosphate kinase</fullName>
        <shortName evidence="8">CMP kinase</shortName>
    </alternativeName>
</protein>
<evidence type="ECO:0000256" key="6">
    <source>
        <dbReference type="ARBA" id="ARBA00047615"/>
    </source>
</evidence>
<gene>
    <name evidence="8 10" type="primary">cmk</name>
    <name evidence="10" type="ORF">SALLE_v1c07500</name>
</gene>
<dbReference type="GO" id="GO:0005524">
    <property type="term" value="F:ATP binding"/>
    <property type="evidence" value="ECO:0007669"/>
    <property type="project" value="UniProtKB-UniRule"/>
</dbReference>
<evidence type="ECO:0000256" key="4">
    <source>
        <dbReference type="ARBA" id="ARBA00022777"/>
    </source>
</evidence>
<dbReference type="RefSeq" id="WP_162807953.1">
    <property type="nucleotide sequence ID" value="NZ_CP031376.1"/>
</dbReference>
<dbReference type="GO" id="GO:0036430">
    <property type="term" value="F:CMP kinase activity"/>
    <property type="evidence" value="ECO:0007669"/>
    <property type="project" value="RHEA"/>
</dbReference>
<dbReference type="InterPro" id="IPR003136">
    <property type="entry name" value="Cytidylate_kin"/>
</dbReference>
<comment type="catalytic activity">
    <reaction evidence="6 8">
        <text>dCMP + ATP = dCDP + ADP</text>
        <dbReference type="Rhea" id="RHEA:25094"/>
        <dbReference type="ChEBI" id="CHEBI:30616"/>
        <dbReference type="ChEBI" id="CHEBI:57566"/>
        <dbReference type="ChEBI" id="CHEBI:58593"/>
        <dbReference type="ChEBI" id="CHEBI:456216"/>
        <dbReference type="EC" id="2.7.4.25"/>
    </reaction>
</comment>
<evidence type="ECO:0000256" key="3">
    <source>
        <dbReference type="ARBA" id="ARBA00022741"/>
    </source>
</evidence>
<keyword evidence="3 8" id="KW-0547">Nucleotide-binding</keyword>
<evidence type="ECO:0000313" key="11">
    <source>
        <dbReference type="Proteomes" id="UP000254792"/>
    </source>
</evidence>
<dbReference type="GO" id="GO:0005737">
    <property type="term" value="C:cytoplasm"/>
    <property type="evidence" value="ECO:0007669"/>
    <property type="project" value="UniProtKB-SubCell"/>
</dbReference>
<accession>A0A345Z491</accession>
<dbReference type="CDD" id="cd02020">
    <property type="entry name" value="CMPK"/>
    <property type="match status" value="1"/>
</dbReference>
<evidence type="ECO:0000256" key="1">
    <source>
        <dbReference type="ARBA" id="ARBA00009427"/>
    </source>
</evidence>
<feature type="domain" description="Cytidylate kinase" evidence="9">
    <location>
        <begin position="6"/>
        <end position="216"/>
    </location>
</feature>
<dbReference type="GO" id="GO:0036431">
    <property type="term" value="F:dCMP kinase activity"/>
    <property type="evidence" value="ECO:0007669"/>
    <property type="project" value="InterPro"/>
</dbReference>
<dbReference type="KEGG" id="salx:SALLE_v1c07500"/>
<feature type="binding site" evidence="8">
    <location>
        <begin position="10"/>
        <end position="18"/>
    </location>
    <ligand>
        <name>ATP</name>
        <dbReference type="ChEBI" id="CHEBI:30616"/>
    </ligand>
</feature>
<dbReference type="GO" id="GO:0006220">
    <property type="term" value="P:pyrimidine nucleotide metabolic process"/>
    <property type="evidence" value="ECO:0007669"/>
    <property type="project" value="UniProtKB-UniRule"/>
</dbReference>
<evidence type="ECO:0000256" key="2">
    <source>
        <dbReference type="ARBA" id="ARBA00022679"/>
    </source>
</evidence>
<sequence length="220" mass="25156">MKKINIAVDGPAGSGKSATMKIVAEKLNYHFFDTGLMYRAYTWFCNQKKLDFNNDKLLVNSLKDFDFKINQDQVLVNGVDVSKELSSNDIIKNINKITVNPEIRRWMVQEQRNLSQGKGFVVVGRDIGSVVLKDAELKIYLDCSVESRAMRRFKQNEEQKITPNILEDIRQAIENRDKSDMQRSEGPLIKTDDAILIDNSDLTINEAVELILKEVSKKIN</sequence>
<comment type="catalytic activity">
    <reaction evidence="7 8">
        <text>CMP + ATP = CDP + ADP</text>
        <dbReference type="Rhea" id="RHEA:11600"/>
        <dbReference type="ChEBI" id="CHEBI:30616"/>
        <dbReference type="ChEBI" id="CHEBI:58069"/>
        <dbReference type="ChEBI" id="CHEBI:60377"/>
        <dbReference type="ChEBI" id="CHEBI:456216"/>
        <dbReference type="EC" id="2.7.4.25"/>
    </reaction>
</comment>
<dbReference type="Proteomes" id="UP000254792">
    <property type="component" value="Chromosome"/>
</dbReference>
<comment type="subcellular location">
    <subcellularLocation>
        <location evidence="8">Cytoplasm</location>
    </subcellularLocation>
</comment>